<gene>
    <name evidence="2" type="primary">RPM2</name>
    <name evidence="2" type="ORF">FIM1_3839</name>
</gene>
<sequence>MHFKSLKYKFYCKGYHSAAHKSATSFFDSSYQYLRQNQGLVNLDSSIPPHNILSATPHPVVGANVNYNNVERALQKNDRELQQIEQYDIEKDDEFFSHHERRLSNQMGTGVNINKGQKQRSKSFTYAANEKTDLINGKLSTRYYSTTTTTTQPPPNQGPNVSPTQIQSEALDVDPSKHNRKELEEQGGLEGLLQRLKDTRLDDSIPAWEPDYEVTLNKDAFLATQSKLIDDCMKSRNYNQVNAIYQSLKRNEIVPPLPVFEQVLTSICKRDMDQNNIDNKMFELLNCYQDIIQNKLKPSFEIYHLVVGALLSGSIKAFQLHNTNGLDFFKIAIDLFFVSSLNRNKSFDSQFLNDFLLAVNLYPGHVKFNYIKNFIDSNVNYTKDEVYYITLFSYAKMLNEHEAVKDLYQDFRSELLKNPKLAEHQYEVYAVILAAFTETGSLGIATKLLDKLLIDLQSKNGHNKNTYLVLSNFLISVGKINSDKAYSLLTEFSKLKWVPEFSYEFYLVMIANSLNTNWPLVKKIYNYIFAMETSFSSEKDPNIIKNFLLYPSGLESMPSTILTYAFRQKDDEFIMKILEESVIKEYTFQKGLYPYIFNYFKGIKCPEPYLFRFIRSHGVKLHSINKNSTFDFLNAIVEEYQSQPVLKKVTEMPFFKSACESFNLENAATINFAGLIVCFQTLWKTPQLIQEYASNLDLHGLIVSRLYDLDTYYLNIQNEMLLEFKKQMAEKFQKLCINYKRMHLDATKVSPITVQAMKMVDMSADTLDYFQHPGDWDKSYPLSLGPLLRNSRTGIQQFERLSDDGYLFDYDTYSQLIFLKYITTDIITNAISLCPDKATLKYICNTMVVKCPRNSLEDCIVNHPLFSETIVKQLTDKSLSRLSLYSTDIKSLIKSIDFPNRFKSIASQAEYSNTISSIFKTLFRNKDYDAVLDFNKTVPCLDVCLVLKSLIRLGNYSTYLSELKKFKNTLPPGMFPVIHSEYLINRGNFADAMSLLKSSPDIVSHQTYDKYSFAMFLLSFNGNPPRIDFDIENTLQLANVLTSFNSFSNIIDCYKRVTKSGYFSRNSQNNHSVRKEILQQMLNNIEDSMSFVDLEDASILRIYETKLQNYVRFRVSLRMNLFNSDEMLQMINIWKKINPVLIDDLFNDIVSSFYLNHEIKTITFMKSGVLELNKETLLQLLDSISNVYQQENLVEHQTKVQQFRDIVLSSLP</sequence>
<dbReference type="EMBL" id="CP015059">
    <property type="protein sequence ID" value="QGN17108.1"/>
    <property type="molecule type" value="Genomic_DNA"/>
</dbReference>
<accession>A0ABX6F3Y2</accession>
<reference evidence="2 3" key="2">
    <citation type="submission" date="2019-11" db="EMBL/GenBank/DDBJ databases">
        <authorList>
            <person name="Lu H."/>
        </authorList>
    </citation>
    <scope>NUCLEOTIDE SEQUENCE [LARGE SCALE GENOMIC DNA]</scope>
    <source>
        <strain evidence="2 3">FIM1</strain>
    </source>
</reference>
<feature type="region of interest" description="Disordered" evidence="1">
    <location>
        <begin position="145"/>
        <end position="164"/>
    </location>
</feature>
<evidence type="ECO:0000313" key="2">
    <source>
        <dbReference type="EMBL" id="QGN17108.1"/>
    </source>
</evidence>
<organism evidence="2 3">
    <name type="scientific">Kluyveromyces marxianus</name>
    <name type="common">Yeast</name>
    <name type="synonym">Candida kefyr</name>
    <dbReference type="NCBI Taxonomy" id="4911"/>
    <lineage>
        <taxon>Eukaryota</taxon>
        <taxon>Fungi</taxon>
        <taxon>Dikarya</taxon>
        <taxon>Ascomycota</taxon>
        <taxon>Saccharomycotina</taxon>
        <taxon>Saccharomycetes</taxon>
        <taxon>Saccharomycetales</taxon>
        <taxon>Saccharomycetaceae</taxon>
        <taxon>Kluyveromyces</taxon>
    </lineage>
</organism>
<evidence type="ECO:0000256" key="1">
    <source>
        <dbReference type="SAM" id="MobiDB-lite"/>
    </source>
</evidence>
<dbReference type="InterPro" id="IPR013888">
    <property type="entry name" value="RNase_P_Rpm2_mt"/>
</dbReference>
<reference evidence="2 3" key="1">
    <citation type="submission" date="2016-03" db="EMBL/GenBank/DDBJ databases">
        <title>How can Kluyveromyces marxianus grow so fast - potential evolutionary course in Saccharomyces Complex revealed by comparative genomics.</title>
        <authorList>
            <person name="Mo W."/>
            <person name="Lu W."/>
            <person name="Yang X."/>
            <person name="Qi J."/>
            <person name="Lv H."/>
        </authorList>
    </citation>
    <scope>NUCLEOTIDE SEQUENCE [LARGE SCALE GENOMIC DNA]</scope>
    <source>
        <strain evidence="2 3">FIM1</strain>
    </source>
</reference>
<name>A0ABX6F3Y2_KLUMA</name>
<keyword evidence="3" id="KW-1185">Reference proteome</keyword>
<dbReference type="Pfam" id="PF08579">
    <property type="entry name" value="RPM2"/>
    <property type="match status" value="1"/>
</dbReference>
<protein>
    <submittedName>
        <fullName evidence="2">Ribonuclease P protein component</fullName>
    </submittedName>
</protein>
<evidence type="ECO:0000313" key="3">
    <source>
        <dbReference type="Proteomes" id="UP000422736"/>
    </source>
</evidence>
<dbReference type="Proteomes" id="UP000422736">
    <property type="component" value="Chromosome 6"/>
</dbReference>
<proteinExistence type="predicted"/>